<evidence type="ECO:0000259" key="2">
    <source>
        <dbReference type="Pfam" id="PF00675"/>
    </source>
</evidence>
<protein>
    <submittedName>
        <fullName evidence="4">Peptidase M16</fullName>
    </submittedName>
</protein>
<dbReference type="InterPro" id="IPR011249">
    <property type="entry name" value="Metalloenz_LuxS/M16"/>
</dbReference>
<evidence type="ECO:0000313" key="4">
    <source>
        <dbReference type="EMBL" id="RHW21217.1"/>
    </source>
</evidence>
<dbReference type="Proteomes" id="UP000265745">
    <property type="component" value="Unassembled WGS sequence"/>
</dbReference>
<dbReference type="InterPro" id="IPR050361">
    <property type="entry name" value="MPP/UQCRC_Complex"/>
</dbReference>
<keyword evidence="5" id="KW-1185">Reference proteome</keyword>
<gene>
    <name evidence="4" type="ORF">C2846_08815</name>
</gene>
<dbReference type="GO" id="GO:0046872">
    <property type="term" value="F:metal ion binding"/>
    <property type="evidence" value="ECO:0007669"/>
    <property type="project" value="InterPro"/>
</dbReference>
<dbReference type="EMBL" id="QJSA01000007">
    <property type="protein sequence ID" value="RHW21217.1"/>
    <property type="molecule type" value="Genomic_DNA"/>
</dbReference>
<dbReference type="SUPFAM" id="SSF63411">
    <property type="entry name" value="LuxS/MPP-like metallohydrolase"/>
    <property type="match status" value="2"/>
</dbReference>
<evidence type="ECO:0000256" key="1">
    <source>
        <dbReference type="SAM" id="MobiDB-lite"/>
    </source>
</evidence>
<dbReference type="Gene3D" id="3.30.830.10">
    <property type="entry name" value="Metalloenzyme, LuxS/M16 peptidase-like"/>
    <property type="match status" value="2"/>
</dbReference>
<dbReference type="RefSeq" id="WP_119701262.1">
    <property type="nucleotide sequence ID" value="NZ_QJSA01000007.1"/>
</dbReference>
<dbReference type="Pfam" id="PF05193">
    <property type="entry name" value="Peptidase_M16_C"/>
    <property type="match status" value="1"/>
</dbReference>
<reference evidence="4 5" key="1">
    <citation type="submission" date="2018-06" db="EMBL/GenBank/DDBJ databases">
        <title>Pseudomonas jilinensis sp. nov., isolated from the production water of Jilin Oilfield in China.</title>
        <authorList>
            <person name="Wang J."/>
        </authorList>
    </citation>
    <scope>NUCLEOTIDE SEQUENCE [LARGE SCALE GENOMIC DNA]</scope>
    <source>
        <strain evidence="4 5">JS15-10A1</strain>
    </source>
</reference>
<dbReference type="AlphaFoldDB" id="A0A396RX83"/>
<name>A0A396RX83_9PSED</name>
<proteinExistence type="predicted"/>
<dbReference type="OrthoDB" id="9811314at2"/>
<evidence type="ECO:0000313" key="5">
    <source>
        <dbReference type="Proteomes" id="UP000265745"/>
    </source>
</evidence>
<dbReference type="InterPro" id="IPR011765">
    <property type="entry name" value="Pept_M16_N"/>
</dbReference>
<comment type="caution">
    <text evidence="4">The sequence shown here is derived from an EMBL/GenBank/DDBJ whole genome shotgun (WGS) entry which is preliminary data.</text>
</comment>
<organism evidence="4 5">
    <name type="scientific">Pseudomonas jilinensis</name>
    <dbReference type="NCBI Taxonomy" id="2078689"/>
    <lineage>
        <taxon>Bacteria</taxon>
        <taxon>Pseudomonadati</taxon>
        <taxon>Pseudomonadota</taxon>
        <taxon>Gammaproteobacteria</taxon>
        <taxon>Pseudomonadales</taxon>
        <taxon>Pseudomonadaceae</taxon>
        <taxon>Pseudomonas</taxon>
    </lineage>
</organism>
<dbReference type="PANTHER" id="PTHR11851">
    <property type="entry name" value="METALLOPROTEASE"/>
    <property type="match status" value="1"/>
</dbReference>
<dbReference type="PANTHER" id="PTHR11851:SF224">
    <property type="entry name" value="PROCESSING PROTEASE"/>
    <property type="match status" value="1"/>
</dbReference>
<accession>A0A396RX83</accession>
<feature type="domain" description="Peptidase M16 N-terminal" evidence="2">
    <location>
        <begin position="105"/>
        <end position="205"/>
    </location>
</feature>
<dbReference type="InterPro" id="IPR007863">
    <property type="entry name" value="Peptidase_M16_C"/>
</dbReference>
<evidence type="ECO:0000259" key="3">
    <source>
        <dbReference type="Pfam" id="PF05193"/>
    </source>
</evidence>
<feature type="region of interest" description="Disordered" evidence="1">
    <location>
        <begin position="33"/>
        <end position="56"/>
    </location>
</feature>
<feature type="domain" description="Peptidase M16 C-terminal" evidence="3">
    <location>
        <begin position="246"/>
        <end position="420"/>
    </location>
</feature>
<sequence length="507" mass="55883">MARFQSPLRWLVTLAALLLVLALALRPSLERSISEPEAPAQPSTPELTEAPSSIDEEPLPKLRSLAEVDLDQAPARRQLDLQHWTTVQGARVYFMRADELPMLDVRLTFAAGASRDEHLPGLATLTNAMLNEGTGERDAGSIAAGFEQLGAEFENSAHRDMAIAGLRSLTAEDKLTPALELFTAVVARPSFPEEALERLRDQMLAGLRFRLQRPSALASEAFWTDLYPAHPYGTLPQGQAESLVQIDREQLREFHQRYYSAGNAVIALVGAIDREQAERIARRIAEALPQGRAASPIADPFPIEPGHRHIDFDSQQTHILLGQHGISRNDPDYAALYVGNQILGGSGFGSRLMEQIRETRGLSYSVSSSLVPMQAKGPFMISMQTRADQVELALEVIHDSLDQFIEIGPSEAELQRTKRQIMGEFALSTASNAAIVGQLGMLGFYDLPLNHLQLFLERVQALSVEDVRAAFARHFDPENRLVVTVGPTHNEAHTETQTETAEQEPDA</sequence>
<dbReference type="Pfam" id="PF00675">
    <property type="entry name" value="Peptidase_M16"/>
    <property type="match status" value="1"/>
</dbReference>